<feature type="region of interest" description="Disordered" evidence="1">
    <location>
        <begin position="107"/>
        <end position="158"/>
    </location>
</feature>
<dbReference type="AlphaFoldDB" id="A0A0A1UZW3"/>
<sequence>MAPFNVSPGARGSTVARSGERSERNGPQFVRDGALRQAARPSRWQGRKEGSKDGNQEKGVSKVALGPEPEPAHVAPLPHHPPLAVQAAPGCVANVVAIQPTYTHQTRTVHQTAEPSTEQPTASAQVARLSASTTQRGPKGDAVPARAGRGQTVQMSSRAPWSWRAQCAPEVPPHALVAALGSGLWALGLPMSWPRRAAR</sequence>
<organism evidence="2 3">
    <name type="scientific">Metarhizium robertsii</name>
    <dbReference type="NCBI Taxonomy" id="568076"/>
    <lineage>
        <taxon>Eukaryota</taxon>
        <taxon>Fungi</taxon>
        <taxon>Dikarya</taxon>
        <taxon>Ascomycota</taxon>
        <taxon>Pezizomycotina</taxon>
        <taxon>Sordariomycetes</taxon>
        <taxon>Hypocreomycetidae</taxon>
        <taxon>Hypocreales</taxon>
        <taxon>Clavicipitaceae</taxon>
        <taxon>Metarhizium</taxon>
    </lineage>
</organism>
<accession>A0A0A1UZW3</accession>
<reference evidence="2 3" key="1">
    <citation type="submission" date="2014-02" db="EMBL/GenBank/DDBJ databases">
        <title>The genome sequence of the entomopathogenic fungus Metarhizium robertsii ARSEF 2575.</title>
        <authorList>
            <person name="Giuliano Garisto Donzelli B."/>
            <person name="Roe B.A."/>
            <person name="Macmil S.L."/>
            <person name="Krasnoff S.B."/>
            <person name="Gibson D.M."/>
        </authorList>
    </citation>
    <scope>NUCLEOTIDE SEQUENCE [LARGE SCALE GENOMIC DNA]</scope>
    <source>
        <strain evidence="2 3">ARSEF 2575</strain>
    </source>
</reference>
<gene>
    <name evidence="2" type="ORF">X797_004248</name>
</gene>
<evidence type="ECO:0000256" key="1">
    <source>
        <dbReference type="SAM" id="MobiDB-lite"/>
    </source>
</evidence>
<feature type="compositionally biased region" description="Polar residues" evidence="1">
    <location>
        <begin position="107"/>
        <end position="136"/>
    </location>
</feature>
<evidence type="ECO:0000313" key="2">
    <source>
        <dbReference type="EMBL" id="EXV03125.1"/>
    </source>
</evidence>
<name>A0A0A1UZW3_9HYPO</name>
<dbReference type="EMBL" id="JELW01000004">
    <property type="protein sequence ID" value="EXV03125.1"/>
    <property type="molecule type" value="Genomic_DNA"/>
</dbReference>
<protein>
    <submittedName>
        <fullName evidence="2">Uncharacterized protein</fullName>
    </submittedName>
</protein>
<proteinExistence type="predicted"/>
<dbReference type="HOGENOM" id="CLU_1372504_0_0_1"/>
<comment type="caution">
    <text evidence="2">The sequence shown here is derived from an EMBL/GenBank/DDBJ whole genome shotgun (WGS) entry which is preliminary data.</text>
</comment>
<feature type="compositionally biased region" description="Basic and acidic residues" evidence="1">
    <location>
        <begin position="46"/>
        <end position="60"/>
    </location>
</feature>
<evidence type="ECO:0000313" key="3">
    <source>
        <dbReference type="Proteomes" id="UP000030151"/>
    </source>
</evidence>
<dbReference type="Proteomes" id="UP000030151">
    <property type="component" value="Unassembled WGS sequence"/>
</dbReference>
<feature type="region of interest" description="Disordered" evidence="1">
    <location>
        <begin position="1"/>
        <end position="79"/>
    </location>
</feature>